<evidence type="ECO:0000256" key="7">
    <source>
        <dbReference type="SAM" id="Phobius"/>
    </source>
</evidence>
<dbReference type="PANTHER" id="PTHR34184">
    <property type="entry name" value="UPF0718 PROTEIN YCGR"/>
    <property type="match status" value="1"/>
</dbReference>
<organism evidence="8">
    <name type="scientific">Woronichinia naegeliana WA131</name>
    <dbReference type="NCBI Taxonomy" id="2824559"/>
    <lineage>
        <taxon>Bacteria</taxon>
        <taxon>Bacillati</taxon>
        <taxon>Cyanobacteriota</taxon>
        <taxon>Cyanophyceae</taxon>
        <taxon>Synechococcales</taxon>
        <taxon>Coelosphaeriaceae</taxon>
        <taxon>Woronichinia</taxon>
    </lineage>
</organism>
<dbReference type="InterPro" id="IPR052923">
    <property type="entry name" value="UPF0718"/>
</dbReference>
<evidence type="ECO:0000256" key="6">
    <source>
        <dbReference type="ARBA" id="ARBA00023136"/>
    </source>
</evidence>
<feature type="transmembrane region" description="Helical" evidence="7">
    <location>
        <begin position="68"/>
        <end position="86"/>
    </location>
</feature>
<evidence type="ECO:0000256" key="2">
    <source>
        <dbReference type="ARBA" id="ARBA00006386"/>
    </source>
</evidence>
<evidence type="ECO:0000256" key="4">
    <source>
        <dbReference type="ARBA" id="ARBA00022692"/>
    </source>
</evidence>
<keyword evidence="3" id="KW-1003">Cell membrane</keyword>
<protein>
    <submittedName>
        <fullName evidence="8">Permease</fullName>
    </submittedName>
</protein>
<sequence>MPFLLIGTLISSALLVLVDEHKLEARFPRNRILSSMVGSCLGFILPLSQIGIIPIVRRLLLQGAPLSLAISALIAAPTINLVVILGTTNTLVDKPRIAFLRILLTWLIAIAIALIFSSYREKPRVEPPLNPLTRVPVLRSGSFVESQDCHDPLQRTGNLIYEYAVPQLHQRPWPEKLRLLMINMMEECLEFGVILMLASAIAALIQALIPQAILLEQTVNPLEQTLLMMGLGFVLSLEAIIPNALLVPYLDHLWSGAVLAFLLVGGILNVKSLGLLFITFQPKPLIYFIVLIGQSILLFALLLDYYWNFVNT</sequence>
<dbReference type="Proteomes" id="UP001065613">
    <property type="component" value="Chromosome"/>
</dbReference>
<dbReference type="AlphaFoldDB" id="A0A977PYW3"/>
<evidence type="ECO:0000256" key="3">
    <source>
        <dbReference type="ARBA" id="ARBA00022475"/>
    </source>
</evidence>
<feature type="transmembrane region" description="Helical" evidence="7">
    <location>
        <begin position="98"/>
        <end position="116"/>
    </location>
</feature>
<keyword evidence="4 7" id="KW-0812">Transmembrane</keyword>
<reference evidence="8" key="1">
    <citation type="submission" date="2021-04" db="EMBL/GenBank/DDBJ databases">
        <title>Genome sequence of Woronichinia naegeliana from Washington state freshwater lake bloom.</title>
        <authorList>
            <person name="Dreher T.W."/>
        </authorList>
    </citation>
    <scope>NUCLEOTIDE SEQUENCE</scope>
    <source>
        <strain evidence="8">WA131</strain>
    </source>
</reference>
<comment type="subcellular location">
    <subcellularLocation>
        <location evidence="1">Cell membrane</location>
        <topology evidence="1">Multi-pass membrane protein</topology>
    </subcellularLocation>
</comment>
<keyword evidence="5 7" id="KW-1133">Transmembrane helix</keyword>
<feature type="transmembrane region" description="Helical" evidence="7">
    <location>
        <begin position="286"/>
        <end position="307"/>
    </location>
</feature>
<evidence type="ECO:0000256" key="5">
    <source>
        <dbReference type="ARBA" id="ARBA00022989"/>
    </source>
</evidence>
<feature type="transmembrane region" description="Helical" evidence="7">
    <location>
        <begin position="188"/>
        <end position="209"/>
    </location>
</feature>
<feature type="transmembrane region" description="Helical" evidence="7">
    <location>
        <begin position="257"/>
        <end position="280"/>
    </location>
</feature>
<proteinExistence type="inferred from homology"/>
<dbReference type="PANTHER" id="PTHR34184:SF4">
    <property type="entry name" value="UPF0718 PROTEIN YCGR"/>
    <property type="match status" value="1"/>
</dbReference>
<dbReference type="EMBL" id="CP073041">
    <property type="protein sequence ID" value="UXE64197.1"/>
    <property type="molecule type" value="Genomic_DNA"/>
</dbReference>
<evidence type="ECO:0000313" key="8">
    <source>
        <dbReference type="EMBL" id="UXE64197.1"/>
    </source>
</evidence>
<comment type="similarity">
    <text evidence="2">Belongs to the UPF0718 family.</text>
</comment>
<dbReference type="Pfam" id="PF03773">
    <property type="entry name" value="ArsP_1"/>
    <property type="match status" value="1"/>
</dbReference>
<feature type="transmembrane region" description="Helical" evidence="7">
    <location>
        <begin position="229"/>
        <end position="250"/>
    </location>
</feature>
<gene>
    <name evidence="8" type="ORF">KA717_17860</name>
</gene>
<dbReference type="KEGG" id="wna:KA717_17860"/>
<dbReference type="GO" id="GO:0005886">
    <property type="term" value="C:plasma membrane"/>
    <property type="evidence" value="ECO:0007669"/>
    <property type="project" value="UniProtKB-SubCell"/>
</dbReference>
<dbReference type="InterPro" id="IPR005524">
    <property type="entry name" value="DUF318"/>
</dbReference>
<feature type="transmembrane region" description="Helical" evidence="7">
    <location>
        <begin position="34"/>
        <end position="56"/>
    </location>
</feature>
<accession>A0A977PYW3</accession>
<name>A0A977PYW3_9CYAN</name>
<keyword evidence="6 7" id="KW-0472">Membrane</keyword>
<evidence type="ECO:0000256" key="1">
    <source>
        <dbReference type="ARBA" id="ARBA00004651"/>
    </source>
</evidence>